<gene>
    <name evidence="8" type="ORF">Q8791_08525</name>
</gene>
<dbReference type="EC" id="1.4.3.5" evidence="8"/>
<dbReference type="EMBL" id="JAUZMY010000006">
    <property type="protein sequence ID" value="MEE2037263.1"/>
    <property type="molecule type" value="Genomic_DNA"/>
</dbReference>
<feature type="domain" description="Pyridoxamine 5'-phosphate oxidase N-terminal" evidence="6">
    <location>
        <begin position="39"/>
        <end position="162"/>
    </location>
</feature>
<dbReference type="GO" id="GO:0004733">
    <property type="term" value="F:pyridoxamine phosphate oxidase activity"/>
    <property type="evidence" value="ECO:0007669"/>
    <property type="project" value="UniProtKB-EC"/>
</dbReference>
<name>A0ABU7K4U2_9ACTN</name>
<dbReference type="SUPFAM" id="SSF50475">
    <property type="entry name" value="FMN-binding split barrel"/>
    <property type="match status" value="1"/>
</dbReference>
<dbReference type="Proteomes" id="UP001356095">
    <property type="component" value="Unassembled WGS sequence"/>
</dbReference>
<keyword evidence="5 8" id="KW-0560">Oxidoreductase</keyword>
<evidence type="ECO:0000313" key="8">
    <source>
        <dbReference type="EMBL" id="MEE2037263.1"/>
    </source>
</evidence>
<dbReference type="InterPro" id="IPR019576">
    <property type="entry name" value="Pyridoxamine_oxidase_dimer_C"/>
</dbReference>
<dbReference type="Pfam" id="PF01243">
    <property type="entry name" value="PNPOx_N"/>
    <property type="match status" value="1"/>
</dbReference>
<organism evidence="8 9">
    <name type="scientific">Nocardiopsis codii</name>
    <dbReference type="NCBI Taxonomy" id="3065942"/>
    <lineage>
        <taxon>Bacteria</taxon>
        <taxon>Bacillati</taxon>
        <taxon>Actinomycetota</taxon>
        <taxon>Actinomycetes</taxon>
        <taxon>Streptosporangiales</taxon>
        <taxon>Nocardiopsidaceae</taxon>
        <taxon>Nocardiopsis</taxon>
    </lineage>
</organism>
<evidence type="ECO:0000256" key="3">
    <source>
        <dbReference type="ARBA" id="ARBA00022630"/>
    </source>
</evidence>
<dbReference type="NCBIfam" id="NF004231">
    <property type="entry name" value="PRK05679.1"/>
    <property type="match status" value="1"/>
</dbReference>
<dbReference type="RefSeq" id="WP_330091057.1">
    <property type="nucleotide sequence ID" value="NZ_JAUZMY010000006.1"/>
</dbReference>
<evidence type="ECO:0000259" key="6">
    <source>
        <dbReference type="Pfam" id="PF01243"/>
    </source>
</evidence>
<evidence type="ECO:0000256" key="1">
    <source>
        <dbReference type="ARBA" id="ARBA00001917"/>
    </source>
</evidence>
<comment type="caution">
    <text evidence="8">The sequence shown here is derived from an EMBL/GenBank/DDBJ whole genome shotgun (WGS) entry which is preliminary data.</text>
</comment>
<reference evidence="8 9" key="1">
    <citation type="submission" date="2023-08" db="EMBL/GenBank/DDBJ databases">
        <authorList>
            <person name="Girao M."/>
            <person name="Carvalho M.F."/>
        </authorList>
    </citation>
    <scope>NUCLEOTIDE SEQUENCE [LARGE SCALE GENOMIC DNA]</scope>
    <source>
        <strain evidence="8 9">CT-R113</strain>
    </source>
</reference>
<feature type="domain" description="Pyridoxine 5'-phosphate oxidase dimerisation C-terminal" evidence="7">
    <location>
        <begin position="178"/>
        <end position="220"/>
    </location>
</feature>
<sequence>MEGGIRDLLRGLPVFAGPLPGFDPATAPEDPSELFLEWFTAALRDGVPEPHAMTVASADGRGAPSARVVIMRDFTPHGWWFATTTTSRKGRELAANPAVALLFYWGRQGRQVRVRGTAELADPDLCASDYLARSLEGRVAGLHGRQSEPLADPAEVDRTADRSRELLEREPGLVPGDWGLYAVSPAEVEFWQADPDRRHTRLRYSRTGPGGTWERGLLWP</sequence>
<dbReference type="Gene3D" id="2.30.110.10">
    <property type="entry name" value="Electron Transport, Fmn-binding Protein, Chain A"/>
    <property type="match status" value="1"/>
</dbReference>
<dbReference type="PANTHER" id="PTHR10851:SF0">
    <property type="entry name" value="PYRIDOXINE-5'-PHOSPHATE OXIDASE"/>
    <property type="match status" value="1"/>
</dbReference>
<dbReference type="InterPro" id="IPR011576">
    <property type="entry name" value="Pyridox_Oxase_N"/>
</dbReference>
<dbReference type="Pfam" id="PF10590">
    <property type="entry name" value="PNP_phzG_C"/>
    <property type="match status" value="1"/>
</dbReference>
<evidence type="ECO:0000256" key="4">
    <source>
        <dbReference type="ARBA" id="ARBA00022643"/>
    </source>
</evidence>
<evidence type="ECO:0000313" key="9">
    <source>
        <dbReference type="Proteomes" id="UP001356095"/>
    </source>
</evidence>
<evidence type="ECO:0000259" key="7">
    <source>
        <dbReference type="Pfam" id="PF10590"/>
    </source>
</evidence>
<protein>
    <submittedName>
        <fullName evidence="8">Pyridoxal 5'-phosphate synthase</fullName>
        <ecNumber evidence="8">1.4.3.5</ecNumber>
    </submittedName>
</protein>
<keyword evidence="3" id="KW-0285">Flavoprotein</keyword>
<accession>A0ABU7K4U2</accession>
<evidence type="ECO:0000256" key="5">
    <source>
        <dbReference type="ARBA" id="ARBA00023002"/>
    </source>
</evidence>
<proteinExistence type="inferred from homology"/>
<evidence type="ECO:0000256" key="2">
    <source>
        <dbReference type="ARBA" id="ARBA00007301"/>
    </source>
</evidence>
<dbReference type="InterPro" id="IPR012349">
    <property type="entry name" value="Split_barrel_FMN-bd"/>
</dbReference>
<comment type="cofactor">
    <cofactor evidence="1">
        <name>FMN</name>
        <dbReference type="ChEBI" id="CHEBI:58210"/>
    </cofactor>
</comment>
<dbReference type="PANTHER" id="PTHR10851">
    <property type="entry name" value="PYRIDOXINE-5-PHOSPHATE OXIDASE"/>
    <property type="match status" value="1"/>
</dbReference>
<keyword evidence="4" id="KW-0288">FMN</keyword>
<dbReference type="InterPro" id="IPR000659">
    <property type="entry name" value="Pyridox_Oxase"/>
</dbReference>
<comment type="similarity">
    <text evidence="2">Belongs to the pyridoxamine 5'-phosphate oxidase family.</text>
</comment>
<keyword evidence="9" id="KW-1185">Reference proteome</keyword>
<dbReference type="PIRSF" id="PIRSF000190">
    <property type="entry name" value="Pyd_amn-ph_oxd"/>
    <property type="match status" value="1"/>
</dbReference>